<dbReference type="Proteomes" id="UP000298787">
    <property type="component" value="Chromosome 6"/>
</dbReference>
<keyword evidence="2" id="KW-1185">Reference proteome</keyword>
<reference evidence="1 2" key="1">
    <citation type="submission" date="2019-01" db="EMBL/GenBank/DDBJ databases">
        <title>Genome Assembly of Collichthys lucidus.</title>
        <authorList>
            <person name="Cai M."/>
            <person name="Xiao S."/>
        </authorList>
    </citation>
    <scope>NUCLEOTIDE SEQUENCE [LARGE SCALE GENOMIC DNA]</scope>
    <source>
        <strain evidence="1">JT15FE1705JMU</strain>
        <tissue evidence="1">Muscle</tissue>
    </source>
</reference>
<organism evidence="1 2">
    <name type="scientific">Collichthys lucidus</name>
    <name type="common">Big head croaker</name>
    <name type="synonym">Sciaena lucida</name>
    <dbReference type="NCBI Taxonomy" id="240159"/>
    <lineage>
        <taxon>Eukaryota</taxon>
        <taxon>Metazoa</taxon>
        <taxon>Chordata</taxon>
        <taxon>Craniata</taxon>
        <taxon>Vertebrata</taxon>
        <taxon>Euteleostomi</taxon>
        <taxon>Actinopterygii</taxon>
        <taxon>Neopterygii</taxon>
        <taxon>Teleostei</taxon>
        <taxon>Neoteleostei</taxon>
        <taxon>Acanthomorphata</taxon>
        <taxon>Eupercaria</taxon>
        <taxon>Sciaenidae</taxon>
        <taxon>Collichthys</taxon>
    </lineage>
</organism>
<accession>A0A4U5UCT2</accession>
<proteinExistence type="predicted"/>
<sequence>MERTCSETVTLSGLQPLLGTKLLHCGGQLFIQLCANALTLVDNKGKETDELFREVLQVPFLSEEIAAVAAGVTPHPGLPHPPAHGNHRSAGLIPGRLRSCSHVNHVFTAGSGPHSTAKRSWTRGCYVKLGSDEQTAWVPVIESAVTPPAVTASDELL</sequence>
<name>A0A4U5UCT2_COLLU</name>
<evidence type="ECO:0000313" key="1">
    <source>
        <dbReference type="EMBL" id="TKS72199.1"/>
    </source>
</evidence>
<gene>
    <name evidence="1" type="ORF">D9C73_006273</name>
</gene>
<protein>
    <submittedName>
        <fullName evidence="1">Uncharacterized protein</fullName>
    </submittedName>
</protein>
<evidence type="ECO:0000313" key="2">
    <source>
        <dbReference type="Proteomes" id="UP000298787"/>
    </source>
</evidence>
<dbReference type="EMBL" id="CM014083">
    <property type="protein sequence ID" value="TKS72199.1"/>
    <property type="molecule type" value="Genomic_DNA"/>
</dbReference>
<dbReference type="AlphaFoldDB" id="A0A4U5UCT2"/>